<dbReference type="HOGENOM" id="CLU_006909_5_1_1"/>
<protein>
    <recommendedName>
        <fullName evidence="10">FAD/NAD(P)-binding domain-containing protein</fullName>
    </recommendedName>
</protein>
<organism evidence="8 9">
    <name type="scientific">Fibroporia radiculosa</name>
    <dbReference type="NCBI Taxonomy" id="599839"/>
    <lineage>
        <taxon>Eukaryota</taxon>
        <taxon>Fungi</taxon>
        <taxon>Dikarya</taxon>
        <taxon>Basidiomycota</taxon>
        <taxon>Agaricomycotina</taxon>
        <taxon>Agaricomycetes</taxon>
        <taxon>Polyporales</taxon>
        <taxon>Fibroporiaceae</taxon>
        <taxon>Fibroporia</taxon>
    </lineage>
</organism>
<keyword evidence="4" id="KW-0274">FAD</keyword>
<keyword evidence="7" id="KW-0732">Signal</keyword>
<dbReference type="AlphaFoldDB" id="J4H4S7"/>
<dbReference type="Gene3D" id="3.50.50.60">
    <property type="entry name" value="FAD/NAD(P)-binding domain"/>
    <property type="match status" value="2"/>
</dbReference>
<evidence type="ECO:0000313" key="8">
    <source>
        <dbReference type="EMBL" id="CCM05509.1"/>
    </source>
</evidence>
<keyword evidence="3" id="KW-0285">Flavoprotein</keyword>
<dbReference type="InParanoid" id="J4H4S7"/>
<feature type="chain" id="PRO_5003779166" description="FAD/NAD(P)-binding domain-containing protein" evidence="7">
    <location>
        <begin position="19"/>
        <end position="551"/>
    </location>
</feature>
<evidence type="ECO:0008006" key="10">
    <source>
        <dbReference type="Google" id="ProtNLM"/>
    </source>
</evidence>
<gene>
    <name evidence="8" type="ORF">FIBRA_07732</name>
</gene>
<evidence type="ECO:0000256" key="2">
    <source>
        <dbReference type="ARBA" id="ARBA00009183"/>
    </source>
</evidence>
<reference evidence="8 9" key="1">
    <citation type="journal article" date="2012" name="Appl. Environ. Microbiol.">
        <title>Short-read sequencing for genomic analysis of the brown rot fungus Fibroporia radiculosa.</title>
        <authorList>
            <person name="Tang J.D."/>
            <person name="Perkins A.D."/>
            <person name="Sonstegard T.S."/>
            <person name="Schroeder S.G."/>
            <person name="Burgess S.C."/>
            <person name="Diehl S.V."/>
        </authorList>
    </citation>
    <scope>NUCLEOTIDE SEQUENCE [LARGE SCALE GENOMIC DNA]</scope>
    <source>
        <strain evidence="8 9">TFFH 294</strain>
    </source>
</reference>
<name>J4H4S7_9APHY</name>
<dbReference type="PANTHER" id="PTHR23023">
    <property type="entry name" value="DIMETHYLANILINE MONOOXYGENASE"/>
    <property type="match status" value="1"/>
</dbReference>
<evidence type="ECO:0000313" key="9">
    <source>
        <dbReference type="Proteomes" id="UP000006352"/>
    </source>
</evidence>
<comment type="cofactor">
    <cofactor evidence="1">
        <name>FAD</name>
        <dbReference type="ChEBI" id="CHEBI:57692"/>
    </cofactor>
</comment>
<dbReference type="SUPFAM" id="SSF51905">
    <property type="entry name" value="FAD/NAD(P)-binding domain"/>
    <property type="match status" value="2"/>
</dbReference>
<dbReference type="InterPro" id="IPR050346">
    <property type="entry name" value="FMO-like"/>
</dbReference>
<evidence type="ECO:0000256" key="6">
    <source>
        <dbReference type="ARBA" id="ARBA00023002"/>
    </source>
</evidence>
<dbReference type="GO" id="GO:0050661">
    <property type="term" value="F:NADP binding"/>
    <property type="evidence" value="ECO:0007669"/>
    <property type="project" value="InterPro"/>
</dbReference>
<sequence length="551" mass="61831">MVQLGQLVLSLLPLAFWAEQQLPITDPHDIPHPHSGFTRPADATTTKSIAIVGAGSGGLAALKSILDLPPETRAGWEVVLYEQRRDVGGVWLPDPPGPLPTPPDLPESPLYPRLHTNTPHPAMTYRNFTFPPGTPLLPRWDAVQQYYTDYAVHYGLNEYIHLNHTVISTQWHGDDKEGDWHVEVHARGGNDGRKVVLKRTFDHLIVATGNDHYPKIPTWNGTATWLAGTRPGRPARQIEHSIYYRDPEVYADKTVVIVGGGPSARDIAIQIGPIAKVIYQSLQSDSVPIPGRTIIPKPLISHFTRDAVVFQDGSVLRDVDAVLLGTGYELRMPFLCSPHASVMDTDPYTRANSSTARKLTSNLRYVFPLHRHIFSIAPDVPTTALAFIGLPVFIANAPSDTAQGIFVAHVIANASLLPPRDAMMQELLEHEATVRANGPDLYRVGYRLIGDNTEEQDYQDQLIEDLKKQGALPNDGKKFAEDWRRMARLNWIRLAQAWWRVEELGEEARWLEGMETESEWADMMHRLADWQRDWEKEHGRVDITGAFNAEY</sequence>
<dbReference type="GeneID" id="24100420"/>
<dbReference type="Proteomes" id="UP000006352">
    <property type="component" value="Unassembled WGS sequence"/>
</dbReference>
<evidence type="ECO:0000256" key="5">
    <source>
        <dbReference type="ARBA" id="ARBA00022857"/>
    </source>
</evidence>
<evidence type="ECO:0000256" key="3">
    <source>
        <dbReference type="ARBA" id="ARBA00022630"/>
    </source>
</evidence>
<keyword evidence="5" id="KW-0521">NADP</keyword>
<keyword evidence="9" id="KW-1185">Reference proteome</keyword>
<dbReference type="GO" id="GO:0050660">
    <property type="term" value="F:flavin adenine dinucleotide binding"/>
    <property type="evidence" value="ECO:0007669"/>
    <property type="project" value="InterPro"/>
</dbReference>
<evidence type="ECO:0000256" key="7">
    <source>
        <dbReference type="SAM" id="SignalP"/>
    </source>
</evidence>
<evidence type="ECO:0000256" key="1">
    <source>
        <dbReference type="ARBA" id="ARBA00001974"/>
    </source>
</evidence>
<proteinExistence type="inferred from homology"/>
<dbReference type="GO" id="GO:0004499">
    <property type="term" value="F:N,N-dimethylaniline monooxygenase activity"/>
    <property type="evidence" value="ECO:0007669"/>
    <property type="project" value="InterPro"/>
</dbReference>
<dbReference type="InterPro" id="IPR036188">
    <property type="entry name" value="FAD/NAD-bd_sf"/>
</dbReference>
<dbReference type="InterPro" id="IPR020946">
    <property type="entry name" value="Flavin_mOase-like"/>
</dbReference>
<dbReference type="OrthoDB" id="66881at2759"/>
<dbReference type="FunCoup" id="J4H4S7">
    <property type="interactions" value="22"/>
</dbReference>
<evidence type="ECO:0000256" key="4">
    <source>
        <dbReference type="ARBA" id="ARBA00022827"/>
    </source>
</evidence>
<dbReference type="RefSeq" id="XP_012184792.1">
    <property type="nucleotide sequence ID" value="XM_012329402.1"/>
</dbReference>
<feature type="signal peptide" evidence="7">
    <location>
        <begin position="1"/>
        <end position="18"/>
    </location>
</feature>
<accession>J4H4S7</accession>
<keyword evidence="6" id="KW-0560">Oxidoreductase</keyword>
<dbReference type="FunFam" id="3.50.50.60:FF:000023">
    <property type="entry name" value="Dimethylaniline monooxygenase [N-oxide-forming]"/>
    <property type="match status" value="1"/>
</dbReference>
<dbReference type="EMBL" id="HE797194">
    <property type="protein sequence ID" value="CCM05509.1"/>
    <property type="molecule type" value="Genomic_DNA"/>
</dbReference>
<dbReference type="STRING" id="599839.J4H4S7"/>
<dbReference type="Pfam" id="PF00743">
    <property type="entry name" value="FMO-like"/>
    <property type="match status" value="2"/>
</dbReference>
<comment type="similarity">
    <text evidence="2">Belongs to the FMO family.</text>
</comment>